<keyword evidence="3" id="KW-0804">Transcription</keyword>
<dbReference type="InterPro" id="IPR021858">
    <property type="entry name" value="Fun_TF"/>
</dbReference>
<feature type="domain" description="Beta-lactamase-related" evidence="6">
    <location>
        <begin position="19"/>
        <end position="147"/>
    </location>
</feature>
<dbReference type="EMBL" id="JXNT01000018">
    <property type="protein sequence ID" value="ODM15136.1"/>
    <property type="molecule type" value="Genomic_DNA"/>
</dbReference>
<dbReference type="PANTHER" id="PTHR43319">
    <property type="entry name" value="BETA-LACTAMASE-RELATED"/>
    <property type="match status" value="1"/>
</dbReference>
<dbReference type="Pfam" id="PF11951">
    <property type="entry name" value="Fungal_trans_2"/>
    <property type="match status" value="1"/>
</dbReference>
<name>A0A1E3B3Y2_ASPCR</name>
<dbReference type="SUPFAM" id="SSF57701">
    <property type="entry name" value="Zn2/Cys6 DNA-binding domain"/>
    <property type="match status" value="1"/>
</dbReference>
<keyword evidence="2" id="KW-0238">DNA-binding</keyword>
<evidence type="ECO:0000256" key="4">
    <source>
        <dbReference type="ARBA" id="ARBA00023242"/>
    </source>
</evidence>
<dbReference type="InterPro" id="IPR012338">
    <property type="entry name" value="Beta-lactam/transpept-like"/>
</dbReference>
<evidence type="ECO:0000256" key="3">
    <source>
        <dbReference type="ARBA" id="ARBA00023163"/>
    </source>
</evidence>
<dbReference type="Proteomes" id="UP000094569">
    <property type="component" value="Unassembled WGS sequence"/>
</dbReference>
<evidence type="ECO:0000313" key="8">
    <source>
        <dbReference type="Proteomes" id="UP000094569"/>
    </source>
</evidence>
<reference evidence="7 8" key="1">
    <citation type="journal article" date="2016" name="BMC Genomics">
        <title>Comparative genomic and transcriptomic analyses of the Fuzhuan brick tea-fermentation fungus Aspergillus cristatus.</title>
        <authorList>
            <person name="Ge Y."/>
            <person name="Wang Y."/>
            <person name="Liu Y."/>
            <person name="Tan Y."/>
            <person name="Ren X."/>
            <person name="Zhang X."/>
            <person name="Hyde K.D."/>
            <person name="Liu Y."/>
            <person name="Liu Z."/>
        </authorList>
    </citation>
    <scope>NUCLEOTIDE SEQUENCE [LARGE SCALE GENOMIC DNA]</scope>
    <source>
        <strain evidence="7 8">GZAAS20.1005</strain>
    </source>
</reference>
<feature type="region of interest" description="Disordered" evidence="5">
    <location>
        <begin position="505"/>
        <end position="537"/>
    </location>
</feature>
<dbReference type="GO" id="GO:0000981">
    <property type="term" value="F:DNA-binding transcription factor activity, RNA polymerase II-specific"/>
    <property type="evidence" value="ECO:0007669"/>
    <property type="project" value="InterPro"/>
</dbReference>
<dbReference type="Gene3D" id="3.40.710.10">
    <property type="entry name" value="DD-peptidase/beta-lactamase superfamily"/>
    <property type="match status" value="2"/>
</dbReference>
<dbReference type="InterPro" id="IPR001466">
    <property type="entry name" value="Beta-lactam-related"/>
</dbReference>
<accession>A0A1E3B3Y2</accession>
<dbReference type="PANTHER" id="PTHR43319:SF3">
    <property type="entry name" value="BETA-LACTAMASE-RELATED DOMAIN-CONTAINING PROTEIN"/>
    <property type="match status" value="1"/>
</dbReference>
<organism evidence="7 8">
    <name type="scientific">Aspergillus cristatus</name>
    <name type="common">Chinese Fuzhuan brick tea-fermentation fungus</name>
    <name type="synonym">Eurotium cristatum</name>
    <dbReference type="NCBI Taxonomy" id="573508"/>
    <lineage>
        <taxon>Eukaryota</taxon>
        <taxon>Fungi</taxon>
        <taxon>Dikarya</taxon>
        <taxon>Ascomycota</taxon>
        <taxon>Pezizomycotina</taxon>
        <taxon>Eurotiomycetes</taxon>
        <taxon>Eurotiomycetidae</taxon>
        <taxon>Eurotiales</taxon>
        <taxon>Aspergillaceae</taxon>
        <taxon>Aspergillus</taxon>
        <taxon>Aspergillus subgen. Aspergillus</taxon>
    </lineage>
</organism>
<proteinExistence type="predicted"/>
<gene>
    <name evidence="7" type="ORF">SI65_09375</name>
</gene>
<dbReference type="InterPro" id="IPR052907">
    <property type="entry name" value="Beta-lactamase/esterase"/>
</dbReference>
<dbReference type="VEuPathDB" id="FungiDB:SI65_09375"/>
<dbReference type="InterPro" id="IPR036864">
    <property type="entry name" value="Zn2-C6_fun-type_DNA-bd_sf"/>
</dbReference>
<keyword evidence="8" id="KW-1185">Reference proteome</keyword>
<dbReference type="AlphaFoldDB" id="A0A1E3B3Y2"/>
<evidence type="ECO:0000259" key="6">
    <source>
        <dbReference type="Pfam" id="PF00144"/>
    </source>
</evidence>
<dbReference type="GO" id="GO:0003677">
    <property type="term" value="F:DNA binding"/>
    <property type="evidence" value="ECO:0007669"/>
    <property type="project" value="UniProtKB-KW"/>
</dbReference>
<evidence type="ECO:0000256" key="5">
    <source>
        <dbReference type="SAM" id="MobiDB-lite"/>
    </source>
</evidence>
<evidence type="ECO:0000256" key="1">
    <source>
        <dbReference type="ARBA" id="ARBA00023015"/>
    </source>
</evidence>
<dbReference type="SUPFAM" id="SSF56601">
    <property type="entry name" value="beta-lactamase/transpeptidase-like"/>
    <property type="match status" value="1"/>
</dbReference>
<comment type="caution">
    <text evidence="7">The sequence shown here is derived from an EMBL/GenBank/DDBJ whole genome shotgun (WGS) entry which is preliminary data.</text>
</comment>
<dbReference type="OrthoDB" id="5386330at2759"/>
<evidence type="ECO:0000256" key="2">
    <source>
        <dbReference type="ARBA" id="ARBA00023125"/>
    </source>
</evidence>
<sequence length="950" mass="104664">MAEIHGSCDPAFESVRGILQDQFAQGNEVGASLCVNIDGKNVVDLWGGHADTEKTKQWDKDIVTGVFSSTKVVTGLAAHILIDRGLLHVNEKFASYWPEFGSNGKGDAKVSHILSHSSGVPAWEGVITPEEVQDVETSTKRLAAQAPCQFIADEITNPLSADFQLGIPEEDWPRIAEMIPFPPEAMAGIELNPASILGKAVAGSALQAHLPNDPNFRKSKNGAWGGFSNARALARIGSIVSLNGIVDGNQYLSSHALDEMMKEQIQGDDPMLRVHMRFALGLGLPPGKEFPCIPEGDGICFWGDWGGSMLVMDRRRRMTIAYVMNKMEFRSIGGARAQEYIQHIYKSFDAGKPYIADPWSGSLSIIIIIIIIIIIHTRICQPYRPSGGRSCGATGVIAPFGRAIEVPRLFVALDVGTTRPSSGNLLYQLRGRTALHSLIKVRVAQMVEARKRHCWECLRRRLVCGFEVPGCERCAASGVDCPGYGETPPMRVKWLVPGTVKLRQRKDVSNRQKNSRAGSESTGSEKSPSESSGANSCLADDTRKVALPHPHLKTDYHALIDSVEYFNSCIYPQLANVLRLGTNANIYKLPLAMIQMGLTRPGHLQLGLVCLTLSHRMNQMGHDHDSKALRTTFFRYRGLMIRSLNDDINLPNKRNGGIVLAGILTLLLADAQEGISHHWRYHIEGVRRLIISRGGMNRVVTTPGALPIVLSFVHLVVLSDTSSPGSDMLVERLDLEEVYLMVKCYGENGYGFQMCPSPLFAEIVKINHIRNQMSKLNGTDENDLHSDAREVLHRIYGFSPAAWIESNESLTDASKLIMDTYQSAVALYCMSSLQSAGALPPNPFLKKNCDMERRILHGLIEQSLAGRCHGYMLWPLLVLGVQAVNGGPSLRAFVREKMVSMSAACGTYAPLAAKRILENFWDSGKDKWDDCFDKPYMFTTVLSSDIDLLK</sequence>
<keyword evidence="4" id="KW-0539">Nucleus</keyword>
<protein>
    <recommendedName>
        <fullName evidence="6">Beta-lactamase-related domain-containing protein</fullName>
    </recommendedName>
</protein>
<evidence type="ECO:0000313" key="7">
    <source>
        <dbReference type="EMBL" id="ODM15136.1"/>
    </source>
</evidence>
<feature type="compositionally biased region" description="Low complexity" evidence="5">
    <location>
        <begin position="518"/>
        <end position="536"/>
    </location>
</feature>
<dbReference type="GO" id="GO:0008270">
    <property type="term" value="F:zinc ion binding"/>
    <property type="evidence" value="ECO:0007669"/>
    <property type="project" value="InterPro"/>
</dbReference>
<keyword evidence="1" id="KW-0805">Transcription regulation</keyword>
<dbReference type="Pfam" id="PF00144">
    <property type="entry name" value="Beta-lactamase"/>
    <property type="match status" value="1"/>
</dbReference>